<dbReference type="OrthoDB" id="9808374at2"/>
<dbReference type="STRING" id="29529.SAMN04488122_2643"/>
<gene>
    <name evidence="2" type="ORF">SAMN04488122_2643</name>
</gene>
<dbReference type="Proteomes" id="UP000199310">
    <property type="component" value="Unassembled WGS sequence"/>
</dbReference>
<dbReference type="AlphaFoldDB" id="A0A1I0RDI2"/>
<evidence type="ECO:0000256" key="1">
    <source>
        <dbReference type="SAM" id="SignalP"/>
    </source>
</evidence>
<accession>A0A1I0RDI2</accession>
<evidence type="ECO:0000313" key="2">
    <source>
        <dbReference type="EMBL" id="SEW38648.1"/>
    </source>
</evidence>
<feature type="signal peptide" evidence="1">
    <location>
        <begin position="1"/>
        <end position="19"/>
    </location>
</feature>
<evidence type="ECO:0000313" key="3">
    <source>
        <dbReference type="Proteomes" id="UP000199310"/>
    </source>
</evidence>
<dbReference type="EMBL" id="FOJG01000001">
    <property type="protein sequence ID" value="SEW38648.1"/>
    <property type="molecule type" value="Genomic_DNA"/>
</dbReference>
<keyword evidence="1" id="KW-0732">Signal</keyword>
<feature type="chain" id="PRO_5011497989" description="DUF2911 domain-containing protein" evidence="1">
    <location>
        <begin position="20"/>
        <end position="164"/>
    </location>
</feature>
<name>A0A1I0RDI2_9BACT</name>
<dbReference type="Pfam" id="PF11138">
    <property type="entry name" value="DUF2911"/>
    <property type="match status" value="1"/>
</dbReference>
<proteinExistence type="predicted"/>
<organism evidence="2 3">
    <name type="scientific">Chitinophaga arvensicola</name>
    <dbReference type="NCBI Taxonomy" id="29529"/>
    <lineage>
        <taxon>Bacteria</taxon>
        <taxon>Pseudomonadati</taxon>
        <taxon>Bacteroidota</taxon>
        <taxon>Chitinophagia</taxon>
        <taxon>Chitinophagales</taxon>
        <taxon>Chitinophagaceae</taxon>
        <taxon>Chitinophaga</taxon>
    </lineage>
</organism>
<keyword evidence="3" id="KW-1185">Reference proteome</keyword>
<reference evidence="3" key="1">
    <citation type="submission" date="2016-10" db="EMBL/GenBank/DDBJ databases">
        <authorList>
            <person name="Varghese N."/>
            <person name="Submissions S."/>
        </authorList>
    </citation>
    <scope>NUCLEOTIDE SEQUENCE [LARGE SCALE GENOMIC DNA]</scope>
    <source>
        <strain evidence="3">DSM 3695</strain>
    </source>
</reference>
<evidence type="ECO:0008006" key="4">
    <source>
        <dbReference type="Google" id="ProtNLM"/>
    </source>
</evidence>
<dbReference type="InterPro" id="IPR021314">
    <property type="entry name" value="DUF2911"/>
</dbReference>
<protein>
    <recommendedName>
        <fullName evidence="4">DUF2911 domain-containing protein</fullName>
    </recommendedName>
</protein>
<sequence>MKHFFLATLFLAMTSLVFAQEKPRKSPHVTAEANGIKVVYGQPSKNGRVIFGTLEPFGKVWRTGADEATEITFSKDVVFGGKPVKAGTYTLFSIPDPKTWTVILNGKLGQWGAYDYDKNKGEDVVQVKVPRQKLSTPAEKLTFTLPANAVVFEWDDTKVSVPVK</sequence>
<dbReference type="RefSeq" id="WP_089895366.1">
    <property type="nucleotide sequence ID" value="NZ_FOJG01000001.1"/>
</dbReference>